<comment type="caution">
    <text evidence="3">The sequence shown here is derived from an EMBL/GenBank/DDBJ whole genome shotgun (WGS) entry which is preliminary data.</text>
</comment>
<evidence type="ECO:0000313" key="3">
    <source>
        <dbReference type="EMBL" id="KRL85716.1"/>
    </source>
</evidence>
<dbReference type="GO" id="GO:0005507">
    <property type="term" value="F:copper ion binding"/>
    <property type="evidence" value="ECO:0007669"/>
    <property type="project" value="TreeGrafter"/>
</dbReference>
<evidence type="ECO:0000256" key="2">
    <source>
        <dbReference type="HAMAP-Rule" id="MF_00795"/>
    </source>
</evidence>
<evidence type="ECO:0000256" key="1">
    <source>
        <dbReference type="ARBA" id="ARBA00007768"/>
    </source>
</evidence>
<dbReference type="PANTHER" id="PTHR12598">
    <property type="entry name" value="COPPER HOMEOSTASIS PROTEIN CUTC"/>
    <property type="match status" value="1"/>
</dbReference>
<dbReference type="SUPFAM" id="SSF110395">
    <property type="entry name" value="CutC-like"/>
    <property type="match status" value="1"/>
</dbReference>
<comment type="caution">
    <text evidence="2">Once thought to be involved in copper homeostasis, experiments in E.coli have shown this is not the case.</text>
</comment>
<dbReference type="EMBL" id="AZFJ01000049">
    <property type="protein sequence ID" value="KRL85716.1"/>
    <property type="molecule type" value="Genomic_DNA"/>
</dbReference>
<dbReference type="PANTHER" id="PTHR12598:SF0">
    <property type="entry name" value="COPPER HOMEOSTASIS PROTEIN CUTC HOMOLOG"/>
    <property type="match status" value="1"/>
</dbReference>
<reference evidence="3 4" key="1">
    <citation type="journal article" date="2015" name="Genome Announc.">
        <title>Expanding the biotechnology potential of lactobacilli through comparative genomics of 213 strains and associated genera.</title>
        <authorList>
            <person name="Sun Z."/>
            <person name="Harris H.M."/>
            <person name="McCann A."/>
            <person name="Guo C."/>
            <person name="Argimon S."/>
            <person name="Zhang W."/>
            <person name="Yang X."/>
            <person name="Jeffery I.B."/>
            <person name="Cooney J.C."/>
            <person name="Kagawa T.F."/>
            <person name="Liu W."/>
            <person name="Song Y."/>
            <person name="Salvetti E."/>
            <person name="Wrobel A."/>
            <person name="Rasinkangas P."/>
            <person name="Parkhill J."/>
            <person name="Rea M.C."/>
            <person name="O'Sullivan O."/>
            <person name="Ritari J."/>
            <person name="Douillard F.P."/>
            <person name="Paul Ross R."/>
            <person name="Yang R."/>
            <person name="Briner A.E."/>
            <person name="Felis G.E."/>
            <person name="de Vos W.M."/>
            <person name="Barrangou R."/>
            <person name="Klaenhammer T.R."/>
            <person name="Caufield P.W."/>
            <person name="Cui Y."/>
            <person name="Zhang H."/>
            <person name="O'Toole P.W."/>
        </authorList>
    </citation>
    <scope>NUCLEOTIDE SEQUENCE [LARGE SCALE GENOMIC DNA]</scope>
    <source>
        <strain evidence="3 4">DSM 15945</strain>
    </source>
</reference>
<organism evidence="3 4">
    <name type="scientific">Lacticaseibacillus pantheris DSM 15945 = JCM 12539 = NBRC 106106</name>
    <dbReference type="NCBI Taxonomy" id="1423783"/>
    <lineage>
        <taxon>Bacteria</taxon>
        <taxon>Bacillati</taxon>
        <taxon>Bacillota</taxon>
        <taxon>Bacilli</taxon>
        <taxon>Lactobacillales</taxon>
        <taxon>Lactobacillaceae</taxon>
        <taxon>Lacticaseibacillus</taxon>
    </lineage>
</organism>
<keyword evidence="2" id="KW-0963">Cytoplasm</keyword>
<dbReference type="HAMAP" id="MF_00795">
    <property type="entry name" value="CutC"/>
    <property type="match status" value="1"/>
</dbReference>
<dbReference type="PATRIC" id="fig|1423783.4.peg.1142"/>
<protein>
    <recommendedName>
        <fullName evidence="2">PF03932 family protein CutC</fullName>
    </recommendedName>
</protein>
<keyword evidence="4" id="KW-1185">Reference proteome</keyword>
<dbReference type="InterPro" id="IPR005627">
    <property type="entry name" value="CutC-like"/>
</dbReference>
<dbReference type="Pfam" id="PF03932">
    <property type="entry name" value="CutC"/>
    <property type="match status" value="1"/>
</dbReference>
<accession>A0A0R1TZN8</accession>
<dbReference type="Gene3D" id="3.20.20.380">
    <property type="entry name" value="Copper homeostasis (CutC) domain"/>
    <property type="match status" value="1"/>
</dbReference>
<dbReference type="STRING" id="1423783.FC50_GL001102"/>
<dbReference type="Proteomes" id="UP000051922">
    <property type="component" value="Unassembled WGS sequence"/>
</dbReference>
<proteinExistence type="inferred from homology"/>
<comment type="subcellular location">
    <subcellularLocation>
        <location evidence="2">Cytoplasm</location>
    </subcellularLocation>
</comment>
<sequence>MTLIAAAIQAGAGRIELNDNLAVGGTTVSAGVMHAAVAVAHEHGVPVVAMIRPRGGDFVYTEAEIAVMVADLAVARDAGVDAVTFGALTRDGFLATTVMERLMAAAGNLPVVMHMAFDAIPAHAQAAAIDWLVAHNVVRILTHGGPLTTPITATLPHLQEIVGWAHGRIGILPGGGVTMDNVAMVTSTLDVSEAHGTKIVGQLTTGV</sequence>
<evidence type="ECO:0000313" key="4">
    <source>
        <dbReference type="Proteomes" id="UP000051922"/>
    </source>
</evidence>
<comment type="similarity">
    <text evidence="1 2">Belongs to the CutC family.</text>
</comment>
<dbReference type="InterPro" id="IPR036822">
    <property type="entry name" value="CutC-like_dom_sf"/>
</dbReference>
<gene>
    <name evidence="2" type="primary">cutC</name>
    <name evidence="3" type="ORF">FC50_GL001102</name>
</gene>
<dbReference type="GO" id="GO:0005737">
    <property type="term" value="C:cytoplasm"/>
    <property type="evidence" value="ECO:0007669"/>
    <property type="project" value="UniProtKB-SubCell"/>
</dbReference>
<name>A0A0R1TZN8_9LACO</name>
<dbReference type="AlphaFoldDB" id="A0A0R1TZN8"/>